<evidence type="ECO:0000256" key="1">
    <source>
        <dbReference type="SAM" id="Phobius"/>
    </source>
</evidence>
<gene>
    <name evidence="2" type="ORF">HBE96_20650</name>
</gene>
<evidence type="ECO:0000313" key="2">
    <source>
        <dbReference type="EMBL" id="NMM65004.1"/>
    </source>
</evidence>
<reference evidence="2 3" key="2">
    <citation type="submission" date="2020-06" db="EMBL/GenBank/DDBJ databases">
        <title>Complete Genome Sequence of Clostridium muelleri sp. nov. P21T, an Acid-Alcohol Producing Acetogen Isolated from Old Hay.</title>
        <authorList>
            <person name="Duncan K.E."/>
            <person name="Tanner R.S."/>
        </authorList>
    </citation>
    <scope>NUCLEOTIDE SEQUENCE [LARGE SCALE GENOMIC DNA]</scope>
    <source>
        <strain evidence="2 3">P21</strain>
    </source>
</reference>
<name>A0A7Y0EK85_9CLOT</name>
<accession>A0A7Y0EK85</accession>
<feature type="transmembrane region" description="Helical" evidence="1">
    <location>
        <begin position="6"/>
        <end position="23"/>
    </location>
</feature>
<organism evidence="2 3">
    <name type="scientific">Clostridium muellerianum</name>
    <dbReference type="NCBI Taxonomy" id="2716538"/>
    <lineage>
        <taxon>Bacteria</taxon>
        <taxon>Bacillati</taxon>
        <taxon>Bacillota</taxon>
        <taxon>Clostridia</taxon>
        <taxon>Eubacteriales</taxon>
        <taxon>Clostridiaceae</taxon>
        <taxon>Clostridium</taxon>
    </lineage>
</organism>
<proteinExistence type="predicted"/>
<dbReference type="Proteomes" id="UP000537131">
    <property type="component" value="Unassembled WGS sequence"/>
</dbReference>
<sequence>MLIEILVTVILVSFAAYILYKNIKKKASGNCDCGCCSNHCSHYKKN</sequence>
<dbReference type="Pfam" id="PF12669">
    <property type="entry name" value="FeoB_associated"/>
    <property type="match status" value="1"/>
</dbReference>
<protein>
    <submittedName>
        <fullName evidence="2">FeoB-associated Cys-rich membrane protein</fullName>
    </submittedName>
</protein>
<keyword evidence="1" id="KW-0472">Membrane</keyword>
<dbReference type="RefSeq" id="WP_169299588.1">
    <property type="nucleotide sequence ID" value="NZ_JABBNI010000058.1"/>
</dbReference>
<comment type="caution">
    <text evidence="2">The sequence shown here is derived from an EMBL/GenBank/DDBJ whole genome shotgun (WGS) entry which is preliminary data.</text>
</comment>
<reference evidence="2 3" key="1">
    <citation type="submission" date="2020-04" db="EMBL/GenBank/DDBJ databases">
        <authorList>
            <person name="Doyle D.A."/>
        </authorList>
    </citation>
    <scope>NUCLEOTIDE SEQUENCE [LARGE SCALE GENOMIC DNA]</scope>
    <source>
        <strain evidence="2 3">P21</strain>
    </source>
</reference>
<keyword evidence="1" id="KW-1133">Transmembrane helix</keyword>
<dbReference type="EMBL" id="JABBNI010000058">
    <property type="protein sequence ID" value="NMM65004.1"/>
    <property type="molecule type" value="Genomic_DNA"/>
</dbReference>
<dbReference type="AlphaFoldDB" id="A0A7Y0EK85"/>
<evidence type="ECO:0000313" key="3">
    <source>
        <dbReference type="Proteomes" id="UP000537131"/>
    </source>
</evidence>
<keyword evidence="1" id="KW-0812">Transmembrane</keyword>
<keyword evidence="3" id="KW-1185">Reference proteome</keyword>